<dbReference type="SUPFAM" id="SSF55424">
    <property type="entry name" value="FAD/NAD-linked reductases, dimerisation (C-terminal) domain"/>
    <property type="match status" value="1"/>
</dbReference>
<sequence length="499" mass="52724">MQHVAQLGELPDGKPVKIELDGTEMLLLRDGGTVHGFAATCPHAGAPMEKAAFCEGKLICPWHKAMFDVRDGSLLEPPALEPLRRFPVRVDGDDVYVSATALPPPTATQTLGADKAFAIVGAGAAGVAVALALRDLGFAGRIVLIHGEGGTPFDRTALSKAVLGGKMAPGEAPALLTPDMVEEKRITLMTDRVERLDRGGNTLHLASGDRLVFDAVLLATGGVARPLDVPGADRPGVHTLRTRADAEAIIEAAKSVSRVVIVGGGFIGLEAASALRSRGLEVDVVVPSELPMQKILGEEIGRRLRTLHEEKGVRFTVGKVESIAGNDQDAPANAVVLEDGQRLPATLVLVGVGVSPAIGFLDGLDLAEDGGLPTDRHMRVSGSVFAAGDIARFPFGEEGVPTRIEHWRVAQQQGRAAAAAMLGLDAPFDETPLFWTLQHGKRIEVHGHPRAFDRVEIDGDLEDMAFIGRQFRGETLVGLIGCGRDTEMAALTLTLPARP</sequence>
<dbReference type="InterPro" id="IPR016156">
    <property type="entry name" value="FAD/NAD-linked_Rdtase_dimer_sf"/>
</dbReference>
<evidence type="ECO:0000256" key="1">
    <source>
        <dbReference type="ARBA" id="ARBA00001974"/>
    </source>
</evidence>
<accession>A0ABT1W5H2</accession>
<dbReference type="InterPro" id="IPR050446">
    <property type="entry name" value="FAD-oxidoreductase/Apoptosis"/>
</dbReference>
<keyword evidence="4" id="KW-0479">Metal-binding</keyword>
<keyword evidence="6" id="KW-0560">Oxidoreductase</keyword>
<dbReference type="InterPro" id="IPR023753">
    <property type="entry name" value="FAD/NAD-binding_dom"/>
</dbReference>
<evidence type="ECO:0000256" key="3">
    <source>
        <dbReference type="ARBA" id="ARBA00022714"/>
    </source>
</evidence>
<dbReference type="Pfam" id="PF07992">
    <property type="entry name" value="Pyr_redox_2"/>
    <property type="match status" value="1"/>
</dbReference>
<evidence type="ECO:0000313" key="10">
    <source>
        <dbReference type="EMBL" id="MCQ8277665.1"/>
    </source>
</evidence>
<evidence type="ECO:0000256" key="7">
    <source>
        <dbReference type="ARBA" id="ARBA00023004"/>
    </source>
</evidence>
<dbReference type="EMBL" id="JAMSKV010000002">
    <property type="protein sequence ID" value="MCQ8277665.1"/>
    <property type="molecule type" value="Genomic_DNA"/>
</dbReference>
<keyword evidence="7" id="KW-0408">Iron</keyword>
<dbReference type="InterPro" id="IPR036922">
    <property type="entry name" value="Rieske_2Fe-2S_sf"/>
</dbReference>
<evidence type="ECO:0000256" key="2">
    <source>
        <dbReference type="ARBA" id="ARBA00022630"/>
    </source>
</evidence>
<comment type="cofactor">
    <cofactor evidence="1">
        <name>FAD</name>
        <dbReference type="ChEBI" id="CHEBI:57692"/>
    </cofactor>
</comment>
<keyword evidence="2" id="KW-0285">Flavoprotein</keyword>
<evidence type="ECO:0000256" key="6">
    <source>
        <dbReference type="ARBA" id="ARBA00023002"/>
    </source>
</evidence>
<dbReference type="Gene3D" id="3.30.390.30">
    <property type="match status" value="1"/>
</dbReference>
<dbReference type="Pfam" id="PF00355">
    <property type="entry name" value="Rieske"/>
    <property type="match status" value="1"/>
</dbReference>
<dbReference type="PRINTS" id="PR00411">
    <property type="entry name" value="PNDRDTASEI"/>
</dbReference>
<keyword evidence="11" id="KW-1185">Reference proteome</keyword>
<dbReference type="PRINTS" id="PR00368">
    <property type="entry name" value="FADPNR"/>
</dbReference>
<evidence type="ECO:0000259" key="9">
    <source>
        <dbReference type="PROSITE" id="PS51296"/>
    </source>
</evidence>
<dbReference type="PANTHER" id="PTHR43557:SF2">
    <property type="entry name" value="RIESKE DOMAIN-CONTAINING PROTEIN-RELATED"/>
    <property type="match status" value="1"/>
</dbReference>
<dbReference type="InterPro" id="IPR017941">
    <property type="entry name" value="Rieske_2Fe-2S"/>
</dbReference>
<organism evidence="10 11">
    <name type="scientific">Endosaccharibacter trunci</name>
    <dbReference type="NCBI Taxonomy" id="2812733"/>
    <lineage>
        <taxon>Bacteria</taxon>
        <taxon>Pseudomonadati</taxon>
        <taxon>Pseudomonadota</taxon>
        <taxon>Alphaproteobacteria</taxon>
        <taxon>Acetobacterales</taxon>
        <taxon>Acetobacteraceae</taxon>
        <taxon>Endosaccharibacter</taxon>
    </lineage>
</organism>
<name>A0ABT1W5H2_9PROT</name>
<gene>
    <name evidence="10" type="ORF">NFI95_04275</name>
</gene>
<dbReference type="Gene3D" id="3.50.50.60">
    <property type="entry name" value="FAD/NAD(P)-binding domain"/>
    <property type="match status" value="2"/>
</dbReference>
<keyword evidence="8" id="KW-0411">Iron-sulfur</keyword>
<keyword evidence="3" id="KW-0001">2Fe-2S</keyword>
<evidence type="ECO:0000313" key="11">
    <source>
        <dbReference type="Proteomes" id="UP001524587"/>
    </source>
</evidence>
<dbReference type="PROSITE" id="PS51296">
    <property type="entry name" value="RIESKE"/>
    <property type="match status" value="1"/>
</dbReference>
<evidence type="ECO:0000256" key="8">
    <source>
        <dbReference type="ARBA" id="ARBA00023014"/>
    </source>
</evidence>
<feature type="domain" description="Rieske" evidence="9">
    <location>
        <begin position="2"/>
        <end position="97"/>
    </location>
</feature>
<dbReference type="Proteomes" id="UP001524587">
    <property type="component" value="Unassembled WGS sequence"/>
</dbReference>
<dbReference type="Gene3D" id="2.102.10.10">
    <property type="entry name" value="Rieske [2Fe-2S] iron-sulphur domain"/>
    <property type="match status" value="1"/>
</dbReference>
<evidence type="ECO:0000256" key="4">
    <source>
        <dbReference type="ARBA" id="ARBA00022723"/>
    </source>
</evidence>
<protein>
    <submittedName>
        <fullName evidence="10">FAD-dependent oxidoreductase</fullName>
    </submittedName>
</protein>
<dbReference type="SUPFAM" id="SSF50022">
    <property type="entry name" value="ISP domain"/>
    <property type="match status" value="1"/>
</dbReference>
<dbReference type="RefSeq" id="WP_422863105.1">
    <property type="nucleotide sequence ID" value="NZ_JAMSKV010000002.1"/>
</dbReference>
<evidence type="ECO:0000256" key="5">
    <source>
        <dbReference type="ARBA" id="ARBA00022827"/>
    </source>
</evidence>
<dbReference type="InterPro" id="IPR036188">
    <property type="entry name" value="FAD/NAD-bd_sf"/>
</dbReference>
<proteinExistence type="predicted"/>
<comment type="caution">
    <text evidence="10">The sequence shown here is derived from an EMBL/GenBank/DDBJ whole genome shotgun (WGS) entry which is preliminary data.</text>
</comment>
<keyword evidence="5" id="KW-0274">FAD</keyword>
<reference evidence="10 11" key="1">
    <citation type="submission" date="2022-06" db="EMBL/GenBank/DDBJ databases">
        <title>Endosaccharibacter gen. nov., sp. nov., endophytic bacteria isolated from sugarcane.</title>
        <authorList>
            <person name="Pitiwittayakul N."/>
            <person name="Yukphan P."/>
            <person name="Charoenyingcharoen P."/>
            <person name="Tanasupawat S."/>
        </authorList>
    </citation>
    <scope>NUCLEOTIDE SEQUENCE [LARGE SCALE GENOMIC DNA]</scope>
    <source>
        <strain evidence="10 11">KSS8</strain>
    </source>
</reference>
<dbReference type="SUPFAM" id="SSF51905">
    <property type="entry name" value="FAD/NAD(P)-binding domain"/>
    <property type="match status" value="2"/>
</dbReference>
<dbReference type="PANTHER" id="PTHR43557">
    <property type="entry name" value="APOPTOSIS-INDUCING FACTOR 1"/>
    <property type="match status" value="1"/>
</dbReference>